<dbReference type="AlphaFoldDB" id="A0A0A2LYM0"/>
<evidence type="ECO:0000259" key="1">
    <source>
        <dbReference type="Pfam" id="PF14534"/>
    </source>
</evidence>
<dbReference type="OrthoDB" id="997066at2"/>
<evidence type="ECO:0000313" key="2">
    <source>
        <dbReference type="EMBL" id="KGO85487.1"/>
    </source>
</evidence>
<name>A0A0A2LYM0_9FLAO</name>
<dbReference type="SUPFAM" id="SSF54427">
    <property type="entry name" value="NTF2-like"/>
    <property type="match status" value="1"/>
</dbReference>
<dbReference type="InterPro" id="IPR032710">
    <property type="entry name" value="NTF2-like_dom_sf"/>
</dbReference>
<dbReference type="eggNOG" id="COG4994">
    <property type="taxonomic scope" value="Bacteria"/>
</dbReference>
<gene>
    <name evidence="2" type="ORF">Q765_15790</name>
</gene>
<organism evidence="2 3">
    <name type="scientific">Flavobacterium rivuli WB 3.3-2 = DSM 21788</name>
    <dbReference type="NCBI Taxonomy" id="1121895"/>
    <lineage>
        <taxon>Bacteria</taxon>
        <taxon>Pseudomonadati</taxon>
        <taxon>Bacteroidota</taxon>
        <taxon>Flavobacteriia</taxon>
        <taxon>Flavobacteriales</taxon>
        <taxon>Flavobacteriaceae</taxon>
        <taxon>Flavobacterium</taxon>
    </lineage>
</organism>
<proteinExistence type="predicted"/>
<sequence length="123" mass="13673">MDTKTQIEALESRLIEAMKTSNVTELDALLANNLIFTNQNGHLVSKEDDLNAHRSGEMEIYTLETSAQIIEVLNDVTAVVSVIKDMSLSYAGHTSVGIFRFTRVWHNNGTNWQIVAAHSSQVI</sequence>
<dbReference type="InterPro" id="IPR027843">
    <property type="entry name" value="DUF4440"/>
</dbReference>
<dbReference type="Pfam" id="PF14534">
    <property type="entry name" value="DUF4440"/>
    <property type="match status" value="1"/>
</dbReference>
<feature type="domain" description="DUF4440" evidence="1">
    <location>
        <begin position="7"/>
        <end position="114"/>
    </location>
</feature>
<accession>A0A0A2LYM0</accession>
<dbReference type="Gene3D" id="3.10.450.50">
    <property type="match status" value="1"/>
</dbReference>
<comment type="caution">
    <text evidence="2">The sequence shown here is derived from an EMBL/GenBank/DDBJ whole genome shotgun (WGS) entry which is preliminary data.</text>
</comment>
<dbReference type="RefSeq" id="WP_020214666.1">
    <property type="nucleotide sequence ID" value="NZ_JRLX01000020.1"/>
</dbReference>
<dbReference type="Proteomes" id="UP000030152">
    <property type="component" value="Unassembled WGS sequence"/>
</dbReference>
<protein>
    <recommendedName>
        <fullName evidence="1">DUF4440 domain-containing protein</fullName>
    </recommendedName>
</protein>
<reference evidence="2 3" key="1">
    <citation type="submission" date="2013-09" db="EMBL/GenBank/DDBJ databases">
        <authorList>
            <person name="Zeng Z."/>
            <person name="Chen C."/>
        </authorList>
    </citation>
    <scope>NUCLEOTIDE SEQUENCE [LARGE SCALE GENOMIC DNA]</scope>
    <source>
        <strain evidence="2 3">WB 3.3-2</strain>
    </source>
</reference>
<evidence type="ECO:0000313" key="3">
    <source>
        <dbReference type="Proteomes" id="UP000030152"/>
    </source>
</evidence>
<dbReference type="STRING" id="1121895.GCA_000378485_03490"/>
<dbReference type="EMBL" id="JRLX01000020">
    <property type="protein sequence ID" value="KGO85487.1"/>
    <property type="molecule type" value="Genomic_DNA"/>
</dbReference>
<keyword evidence="3" id="KW-1185">Reference proteome</keyword>